<feature type="region of interest" description="Disordered" evidence="1">
    <location>
        <begin position="40"/>
        <end position="64"/>
    </location>
</feature>
<keyword evidence="2" id="KW-0812">Transmembrane</keyword>
<evidence type="ECO:0000256" key="2">
    <source>
        <dbReference type="SAM" id="Phobius"/>
    </source>
</evidence>
<keyword evidence="4" id="KW-1185">Reference proteome</keyword>
<keyword evidence="2" id="KW-1133">Transmembrane helix</keyword>
<dbReference type="RefSeq" id="WP_239262320.1">
    <property type="nucleotide sequence ID" value="NZ_JAKRCV010000007.1"/>
</dbReference>
<gene>
    <name evidence="3" type="ORF">MHL29_03585</name>
</gene>
<proteinExistence type="predicted"/>
<evidence type="ECO:0008006" key="5">
    <source>
        <dbReference type="Google" id="ProtNLM"/>
    </source>
</evidence>
<evidence type="ECO:0000256" key="1">
    <source>
        <dbReference type="SAM" id="MobiDB-lite"/>
    </source>
</evidence>
<keyword evidence="2" id="KW-0472">Membrane</keyword>
<feature type="transmembrane region" description="Helical" evidence="2">
    <location>
        <begin position="16"/>
        <end position="34"/>
    </location>
</feature>
<sequence length="285" mass="31346">MPDDTSSTEHRPGRRAILVGGAATLATAAALWAARDPMQETVDQLAEDDPSTPSADPTGVASEQLPRLDRLAGARLYYEVSGTPTGFRIEPAFAQRLSDTLARHWTYLTAPPPAQLWSYGAWVRAEDRPRLSWHHAGRAFDLARVRTGAGQELVSCRYDLWQSATGGERAARERSYWRLAASLHHDFASVLTYLYDQAHHNHIHVDDGRSGPAGSAFSPGSRVQVQAVQAMCRHVWGLDIQPTGSWDDDTRSATQDVLERVGVGGRLTQGQSHWRAFLDATARQA</sequence>
<comment type="caution">
    <text evidence="3">The sequence shown here is derived from an EMBL/GenBank/DDBJ whole genome shotgun (WGS) entry which is preliminary data.</text>
</comment>
<reference evidence="3 4" key="1">
    <citation type="submission" date="2022-02" db="EMBL/GenBank/DDBJ databases">
        <title>Uncovering new skin microbiome diversity through culturing and metagenomics.</title>
        <authorList>
            <person name="Conlan S."/>
            <person name="Deming C."/>
            <person name="Nisc Comparative Sequencing Program N."/>
            <person name="Segre J.A."/>
        </authorList>
    </citation>
    <scope>NUCLEOTIDE SEQUENCE [LARGE SCALE GENOMIC DNA]</scope>
    <source>
        <strain evidence="3 4">ACRQZ</strain>
    </source>
</reference>
<organism evidence="3 4">
    <name type="scientific">Arsenicicoccus bolidensis</name>
    <dbReference type="NCBI Taxonomy" id="229480"/>
    <lineage>
        <taxon>Bacteria</taxon>
        <taxon>Bacillati</taxon>
        <taxon>Actinomycetota</taxon>
        <taxon>Actinomycetes</taxon>
        <taxon>Micrococcales</taxon>
        <taxon>Intrasporangiaceae</taxon>
        <taxon>Arsenicicoccus</taxon>
    </lineage>
</organism>
<evidence type="ECO:0000313" key="3">
    <source>
        <dbReference type="EMBL" id="MCG7320978.1"/>
    </source>
</evidence>
<dbReference type="Proteomes" id="UP001521931">
    <property type="component" value="Unassembled WGS sequence"/>
</dbReference>
<evidence type="ECO:0000313" key="4">
    <source>
        <dbReference type="Proteomes" id="UP001521931"/>
    </source>
</evidence>
<accession>A0ABS9PZC6</accession>
<dbReference type="EMBL" id="JAKRCV010000007">
    <property type="protein sequence ID" value="MCG7320978.1"/>
    <property type="molecule type" value="Genomic_DNA"/>
</dbReference>
<name>A0ABS9PZC6_9MICO</name>
<protein>
    <recommendedName>
        <fullName evidence="5">Extensin-like C-terminal domain-containing protein</fullName>
    </recommendedName>
</protein>